<dbReference type="InterPro" id="IPR018060">
    <property type="entry name" value="HTH_AraC"/>
</dbReference>
<evidence type="ECO:0000313" key="5">
    <source>
        <dbReference type="EMBL" id="MFC5730989.1"/>
    </source>
</evidence>
<keyword evidence="1" id="KW-0805">Transcription regulation</keyword>
<gene>
    <name evidence="5" type="ORF">ACFPQB_18880</name>
</gene>
<sequence length="231" mass="25032">MRYREFQAPTGLEPSVACLWQQDAVDAGELRVVPDGCVDLLWFGDHLIVAGADTGPLVWKSVPPIVGVRLRPGVAGGVLGVPASEVRDQMVPLGEFWPEAHRLTGFPLHQSEQLRALTQLVLRHRSAPDPLTAAAAHMLAEADTRVGTVADDLGVSERQLHRRMSDAVGYGPKTLARVMRLRRLVGTTAGSLADRAHASGYASQSHMSDEVRRLTGLTPVRFLEDPRITAA</sequence>
<dbReference type="SMART" id="SM00342">
    <property type="entry name" value="HTH_ARAC"/>
    <property type="match status" value="1"/>
</dbReference>
<name>A0ABW0ZNZ5_9ACTN</name>
<evidence type="ECO:0000256" key="1">
    <source>
        <dbReference type="ARBA" id="ARBA00023015"/>
    </source>
</evidence>
<accession>A0ABW0ZNZ5</accession>
<dbReference type="RefSeq" id="WP_136431819.1">
    <property type="nucleotide sequence ID" value="NZ_JBHSNS010000012.1"/>
</dbReference>
<dbReference type="EMBL" id="JBHSNS010000012">
    <property type="protein sequence ID" value="MFC5730989.1"/>
    <property type="molecule type" value="Genomic_DNA"/>
</dbReference>
<feature type="domain" description="HTH araC/xylS-type" evidence="4">
    <location>
        <begin position="129"/>
        <end position="225"/>
    </location>
</feature>
<dbReference type="PANTHER" id="PTHR46796">
    <property type="entry name" value="HTH-TYPE TRANSCRIPTIONAL ACTIVATOR RHAS-RELATED"/>
    <property type="match status" value="1"/>
</dbReference>
<dbReference type="Gene3D" id="1.10.10.60">
    <property type="entry name" value="Homeodomain-like"/>
    <property type="match status" value="1"/>
</dbReference>
<evidence type="ECO:0000256" key="2">
    <source>
        <dbReference type="ARBA" id="ARBA00023125"/>
    </source>
</evidence>
<dbReference type="PROSITE" id="PS01124">
    <property type="entry name" value="HTH_ARAC_FAMILY_2"/>
    <property type="match status" value="1"/>
</dbReference>
<dbReference type="Pfam" id="PF20240">
    <property type="entry name" value="DUF6597"/>
    <property type="match status" value="1"/>
</dbReference>
<evidence type="ECO:0000313" key="6">
    <source>
        <dbReference type="Proteomes" id="UP001596072"/>
    </source>
</evidence>
<dbReference type="Proteomes" id="UP001596072">
    <property type="component" value="Unassembled WGS sequence"/>
</dbReference>
<dbReference type="PANTHER" id="PTHR46796:SF15">
    <property type="entry name" value="BLL1074 PROTEIN"/>
    <property type="match status" value="1"/>
</dbReference>
<protein>
    <submittedName>
        <fullName evidence="5">Helix-turn-helix domain-containing protein</fullName>
    </submittedName>
</protein>
<dbReference type="Pfam" id="PF12833">
    <property type="entry name" value="HTH_18"/>
    <property type="match status" value="1"/>
</dbReference>
<reference evidence="6" key="1">
    <citation type="journal article" date="2019" name="Int. J. Syst. Evol. Microbiol.">
        <title>The Global Catalogue of Microorganisms (GCM) 10K type strain sequencing project: providing services to taxonomists for standard genome sequencing and annotation.</title>
        <authorList>
            <consortium name="The Broad Institute Genomics Platform"/>
            <consortium name="The Broad Institute Genome Sequencing Center for Infectious Disease"/>
            <person name="Wu L."/>
            <person name="Ma J."/>
        </authorList>
    </citation>
    <scope>NUCLEOTIDE SEQUENCE [LARGE SCALE GENOMIC DNA]</scope>
    <source>
        <strain evidence="6">YIM 94188</strain>
    </source>
</reference>
<dbReference type="InterPro" id="IPR050204">
    <property type="entry name" value="AraC_XylS_family_regulators"/>
</dbReference>
<evidence type="ECO:0000256" key="3">
    <source>
        <dbReference type="ARBA" id="ARBA00023163"/>
    </source>
</evidence>
<comment type="caution">
    <text evidence="5">The sequence shown here is derived from an EMBL/GenBank/DDBJ whole genome shotgun (WGS) entry which is preliminary data.</text>
</comment>
<keyword evidence="6" id="KW-1185">Reference proteome</keyword>
<keyword evidence="2" id="KW-0238">DNA-binding</keyword>
<proteinExistence type="predicted"/>
<organism evidence="5 6">
    <name type="scientific">Nocardioides vastitatis</name>
    <dbReference type="NCBI Taxonomy" id="2568655"/>
    <lineage>
        <taxon>Bacteria</taxon>
        <taxon>Bacillati</taxon>
        <taxon>Actinomycetota</taxon>
        <taxon>Actinomycetes</taxon>
        <taxon>Propionibacteriales</taxon>
        <taxon>Nocardioidaceae</taxon>
        <taxon>Nocardioides</taxon>
    </lineage>
</organism>
<evidence type="ECO:0000259" key="4">
    <source>
        <dbReference type="PROSITE" id="PS01124"/>
    </source>
</evidence>
<keyword evidence="3" id="KW-0804">Transcription</keyword>
<dbReference type="InterPro" id="IPR046532">
    <property type="entry name" value="DUF6597"/>
</dbReference>